<keyword evidence="3" id="KW-1185">Reference proteome</keyword>
<protein>
    <submittedName>
        <fullName evidence="2">Carboxymuconolactone decarboxylase family protein</fullName>
    </submittedName>
</protein>
<dbReference type="InterPro" id="IPR004675">
    <property type="entry name" value="AhpD_core"/>
</dbReference>
<accession>A0ABN6UNY5</accession>
<evidence type="ECO:0000313" key="3">
    <source>
        <dbReference type="Proteomes" id="UP001317822"/>
    </source>
</evidence>
<evidence type="ECO:0000313" key="2">
    <source>
        <dbReference type="EMBL" id="BDU18115.1"/>
    </source>
</evidence>
<dbReference type="Pfam" id="PF02627">
    <property type="entry name" value="CMD"/>
    <property type="match status" value="1"/>
</dbReference>
<organism evidence="2 3">
    <name type="scientific">Lysobacter auxotrophicus</name>
    <dbReference type="NCBI Taxonomy" id="2992573"/>
    <lineage>
        <taxon>Bacteria</taxon>
        <taxon>Pseudomonadati</taxon>
        <taxon>Pseudomonadota</taxon>
        <taxon>Gammaproteobacteria</taxon>
        <taxon>Lysobacterales</taxon>
        <taxon>Lysobacteraceae</taxon>
        <taxon>Lysobacter</taxon>
    </lineage>
</organism>
<feature type="domain" description="Carboxymuconolactone decarboxylase-like" evidence="1">
    <location>
        <begin position="12"/>
        <end position="97"/>
    </location>
</feature>
<dbReference type="Gene3D" id="1.20.1290.10">
    <property type="entry name" value="AhpD-like"/>
    <property type="match status" value="1"/>
</dbReference>
<reference evidence="2 3" key="1">
    <citation type="journal article" date="2023" name="Int. J. Syst. Evol. Microbiol.">
        <title>Physiological and genomic analyses of cobalamin (vitamin B12)-auxotrophy of Lysobacter auxotrophicus sp. nov., a methionine-auxotrophic chitinolytic bacterium isolated from chitin-treated soil.</title>
        <authorList>
            <person name="Saito A."/>
            <person name="Dohra H."/>
            <person name="Hamada M."/>
            <person name="Moriuchi R."/>
            <person name="Kotsuchibashi Y."/>
            <person name="Mori K."/>
        </authorList>
    </citation>
    <scope>NUCLEOTIDE SEQUENCE [LARGE SCALE GENOMIC DNA]</scope>
    <source>
        <strain evidence="2 3">5-21a</strain>
    </source>
</reference>
<dbReference type="SUPFAM" id="SSF69118">
    <property type="entry name" value="AhpD-like"/>
    <property type="match status" value="1"/>
</dbReference>
<dbReference type="EMBL" id="AP027041">
    <property type="protein sequence ID" value="BDU18115.1"/>
    <property type="molecule type" value="Genomic_DNA"/>
</dbReference>
<dbReference type="InterPro" id="IPR003779">
    <property type="entry name" value="CMD-like"/>
</dbReference>
<dbReference type="RefSeq" id="WP_281779992.1">
    <property type="nucleotide sequence ID" value="NZ_AP027041.1"/>
</dbReference>
<sequence>MSTRINLGKALPNLYQAVAGLDKSAASALADAGVESGFSHLIALRVSQINQCAYCVRMHTRDALAAGETTDRIAVLPAWRESGYFSDKERAALEMVEAVTFISDVQFADKAYEKVAVHLSSSEIAAIAWKVIVVNAWNRIAISSRYEVGP</sequence>
<dbReference type="PANTHER" id="PTHR34846:SF10">
    <property type="entry name" value="CYTOPLASMIC PROTEIN"/>
    <property type="match status" value="1"/>
</dbReference>
<dbReference type="NCBIfam" id="TIGR00778">
    <property type="entry name" value="ahpD_dom"/>
    <property type="match status" value="1"/>
</dbReference>
<name>A0ABN6UNY5_9GAMM</name>
<evidence type="ECO:0000259" key="1">
    <source>
        <dbReference type="Pfam" id="PF02627"/>
    </source>
</evidence>
<proteinExistence type="predicted"/>
<dbReference type="InterPro" id="IPR029032">
    <property type="entry name" value="AhpD-like"/>
</dbReference>
<dbReference type="PANTHER" id="PTHR34846">
    <property type="entry name" value="4-CARBOXYMUCONOLACTONE DECARBOXYLASE FAMILY PROTEIN (AFU_ORTHOLOGUE AFUA_6G11590)"/>
    <property type="match status" value="1"/>
</dbReference>
<dbReference type="Proteomes" id="UP001317822">
    <property type="component" value="Chromosome"/>
</dbReference>
<gene>
    <name evidence="2" type="ORF">LA521A_33160</name>
</gene>